<proteinExistence type="inferred from homology"/>
<dbReference type="InterPro" id="IPR036396">
    <property type="entry name" value="Cyt_P450_sf"/>
</dbReference>
<evidence type="ECO:0000313" key="5">
    <source>
        <dbReference type="EMBL" id="AJF66601.1"/>
    </source>
</evidence>
<dbReference type="InterPro" id="IPR050121">
    <property type="entry name" value="Cytochrome_P450_monoxygenase"/>
</dbReference>
<dbReference type="SUPFAM" id="SSF48264">
    <property type="entry name" value="Cytochrome P450"/>
    <property type="match status" value="1"/>
</dbReference>
<dbReference type="Pfam" id="PF00067">
    <property type="entry name" value="p450"/>
    <property type="match status" value="1"/>
</dbReference>
<dbReference type="RefSeq" id="WP_041130601.1">
    <property type="nucleotide sequence ID" value="NZ_CP010407.1"/>
</dbReference>
<evidence type="ECO:0000256" key="1">
    <source>
        <dbReference type="ARBA" id="ARBA00001971"/>
    </source>
</evidence>
<comment type="cofactor">
    <cofactor evidence="1 3">
        <name>heme</name>
        <dbReference type="ChEBI" id="CHEBI:30413"/>
    </cofactor>
</comment>
<dbReference type="PANTHER" id="PTHR24305:SF166">
    <property type="entry name" value="CYTOCHROME P450 12A4, MITOCHONDRIAL-RELATED"/>
    <property type="match status" value="1"/>
</dbReference>
<dbReference type="PANTHER" id="PTHR24305">
    <property type="entry name" value="CYTOCHROME P450"/>
    <property type="match status" value="1"/>
</dbReference>
<dbReference type="GO" id="GO:0016705">
    <property type="term" value="F:oxidoreductase activity, acting on paired donors, with incorporation or reduction of molecular oxygen"/>
    <property type="evidence" value="ECO:0007669"/>
    <property type="project" value="InterPro"/>
</dbReference>
<dbReference type="Gene3D" id="1.10.630.10">
    <property type="entry name" value="Cytochrome P450"/>
    <property type="match status" value="1"/>
</dbReference>
<evidence type="ECO:0000256" key="2">
    <source>
        <dbReference type="ARBA" id="ARBA00010617"/>
    </source>
</evidence>
<evidence type="ECO:0000313" key="6">
    <source>
        <dbReference type="Proteomes" id="UP000031774"/>
    </source>
</evidence>
<comment type="similarity">
    <text evidence="2 4">Belongs to the cytochrome P450 family.</text>
</comment>
<dbReference type="InterPro" id="IPR002401">
    <property type="entry name" value="Cyt_P450_E_grp-I"/>
</dbReference>
<name>A0A0B5I1X4_9ACTN</name>
<dbReference type="InterPro" id="IPR017972">
    <property type="entry name" value="Cyt_P450_CS"/>
</dbReference>
<accession>A0A0B5I1X4</accession>
<keyword evidence="3 4" id="KW-0479">Metal-binding</keyword>
<organism evidence="5 6">
    <name type="scientific">Streptomyces vietnamensis</name>
    <dbReference type="NCBI Taxonomy" id="362257"/>
    <lineage>
        <taxon>Bacteria</taxon>
        <taxon>Bacillati</taxon>
        <taxon>Actinomycetota</taxon>
        <taxon>Actinomycetes</taxon>
        <taxon>Kitasatosporales</taxon>
        <taxon>Streptomycetaceae</taxon>
        <taxon>Streptomyces</taxon>
    </lineage>
</organism>
<dbReference type="HOGENOM" id="CLU_001570_5_1_11"/>
<dbReference type="Proteomes" id="UP000031774">
    <property type="component" value="Chromosome"/>
</dbReference>
<keyword evidence="4" id="KW-0503">Monooxygenase</keyword>
<keyword evidence="3 4" id="KW-0408">Iron</keyword>
<sequence length="459" mass="50654">MHTIPFRPVSGPSGLPLLGNLPAFRRDPLAFLAHLRDDCGDVVGWSLGSKRLTLLSHPDHIAELFGGSQDLFPPVDISWVFRQLVGESVILSQGADWRRKRGLVQPSVRPRQVRGYAATMVECALDAADGWADGHRIDVEGEMNLLTQRIVVRTLFGNDLGDRARTLAEAMEVTALELGAELRGIGMLLPDWVRTPARRRVLAAIATVDAEIARLIRARQEEAAEAGTGDDVLSTLLAAEDEEGRRLTPRQVRDEAVTLWAAGHETTSVGLTWCWYLLSSAPEVRDRLGEELDTVLGGRPPTFDDYDRLTWTKQIVKEALRLYPPAWILIPRITREGAVLGGTPLPPGTMICCSPWSTHRDPRWFPDPDAFRPERWDPHRKDDASEQAWFPFSGGARTCLGARFALVEMALVIATLAQRFHLDIDPGEVAPAAGLQLRPGSELCATLRDRETSLSPSGT</sequence>
<keyword evidence="4" id="KW-0560">Oxidoreductase</keyword>
<dbReference type="GO" id="GO:0005506">
    <property type="term" value="F:iron ion binding"/>
    <property type="evidence" value="ECO:0007669"/>
    <property type="project" value="InterPro"/>
</dbReference>
<dbReference type="PROSITE" id="PS00086">
    <property type="entry name" value="CYTOCHROME_P450"/>
    <property type="match status" value="1"/>
</dbReference>
<dbReference type="AlphaFoldDB" id="A0A0B5I1X4"/>
<feature type="binding site" description="axial binding residue" evidence="3">
    <location>
        <position position="399"/>
    </location>
    <ligand>
        <name>heme</name>
        <dbReference type="ChEBI" id="CHEBI:30413"/>
    </ligand>
    <ligandPart>
        <name>Fe</name>
        <dbReference type="ChEBI" id="CHEBI:18248"/>
    </ligandPart>
</feature>
<dbReference type="EMBL" id="CP010407">
    <property type="protein sequence ID" value="AJF66601.1"/>
    <property type="molecule type" value="Genomic_DNA"/>
</dbReference>
<keyword evidence="3 4" id="KW-0349">Heme</keyword>
<dbReference type="InterPro" id="IPR001128">
    <property type="entry name" value="Cyt_P450"/>
</dbReference>
<dbReference type="GO" id="GO:0004497">
    <property type="term" value="F:monooxygenase activity"/>
    <property type="evidence" value="ECO:0007669"/>
    <property type="project" value="UniProtKB-KW"/>
</dbReference>
<dbReference type="KEGG" id="svt:SVTN_21735"/>
<evidence type="ECO:0000256" key="3">
    <source>
        <dbReference type="PIRSR" id="PIRSR602401-1"/>
    </source>
</evidence>
<reference evidence="5 6" key="1">
    <citation type="submission" date="2014-12" db="EMBL/GenBank/DDBJ databases">
        <title>Complete genome sequence of Streptomyces vietnamensis strain GIMV4.0001, a genetic manipulable producer of the benzoisochromanequinone antibiotic granaticin.</title>
        <authorList>
            <person name="Deng M.R."/>
            <person name="Guo J."/>
            <person name="Ma L.Y."/>
            <person name="Feng G.D."/>
            <person name="Mo C.Y."/>
            <person name="Zhu H.H."/>
        </authorList>
    </citation>
    <scope>NUCLEOTIDE SEQUENCE [LARGE SCALE GENOMIC DNA]</scope>
    <source>
        <strain evidence="6">GIMV4.0001</strain>
    </source>
</reference>
<gene>
    <name evidence="5" type="ORF">SVTN_21735</name>
</gene>
<keyword evidence="6" id="KW-1185">Reference proteome</keyword>
<dbReference type="STRING" id="362257.SVTN_21735"/>
<dbReference type="PRINTS" id="PR00385">
    <property type="entry name" value="P450"/>
</dbReference>
<protein>
    <submittedName>
        <fullName evidence="5">Cytochrome P450</fullName>
    </submittedName>
</protein>
<dbReference type="PRINTS" id="PR00463">
    <property type="entry name" value="EP450I"/>
</dbReference>
<evidence type="ECO:0000256" key="4">
    <source>
        <dbReference type="RuleBase" id="RU000461"/>
    </source>
</evidence>
<dbReference type="GO" id="GO:0020037">
    <property type="term" value="F:heme binding"/>
    <property type="evidence" value="ECO:0007669"/>
    <property type="project" value="InterPro"/>
</dbReference>